<dbReference type="EMBL" id="MN739902">
    <property type="protein sequence ID" value="QHT76789.1"/>
    <property type="molecule type" value="Genomic_DNA"/>
</dbReference>
<evidence type="ECO:0000313" key="1">
    <source>
        <dbReference type="EMBL" id="QHT76789.1"/>
    </source>
</evidence>
<reference evidence="1" key="1">
    <citation type="journal article" date="2020" name="Nature">
        <title>Giant virus diversity and host interactions through global metagenomics.</title>
        <authorList>
            <person name="Schulz F."/>
            <person name="Roux S."/>
            <person name="Paez-Espino D."/>
            <person name="Jungbluth S."/>
            <person name="Walsh D.A."/>
            <person name="Denef V.J."/>
            <person name="McMahon K.D."/>
            <person name="Konstantinidis K.T."/>
            <person name="Eloe-Fadrosh E.A."/>
            <person name="Kyrpides N.C."/>
            <person name="Woyke T."/>
        </authorList>
    </citation>
    <scope>NUCLEOTIDE SEQUENCE</scope>
    <source>
        <strain evidence="1">GVMAG-M-3300023179-82</strain>
    </source>
</reference>
<sequence length="34" mass="4321">MQFIFFENKIIDYNYDKFDNYLNKKFINKIIIIN</sequence>
<name>A0A6C0H8G7_9ZZZZ</name>
<dbReference type="AlphaFoldDB" id="A0A6C0H8G7"/>
<proteinExistence type="predicted"/>
<protein>
    <submittedName>
        <fullName evidence="1">Uncharacterized protein</fullName>
    </submittedName>
</protein>
<accession>A0A6C0H8G7</accession>
<organism evidence="1">
    <name type="scientific">viral metagenome</name>
    <dbReference type="NCBI Taxonomy" id="1070528"/>
    <lineage>
        <taxon>unclassified sequences</taxon>
        <taxon>metagenomes</taxon>
        <taxon>organismal metagenomes</taxon>
    </lineage>
</organism>